<dbReference type="InterPro" id="IPR042204">
    <property type="entry name" value="2Fe-2S-bd_N"/>
</dbReference>
<organism evidence="2 3">
    <name type="scientific">Bosea robiniae</name>
    <dbReference type="NCBI Taxonomy" id="1036780"/>
    <lineage>
        <taxon>Bacteria</taxon>
        <taxon>Pseudomonadati</taxon>
        <taxon>Pseudomonadota</taxon>
        <taxon>Alphaproteobacteria</taxon>
        <taxon>Hyphomicrobiales</taxon>
        <taxon>Boseaceae</taxon>
        <taxon>Bosea</taxon>
    </lineage>
</organism>
<comment type="caution">
    <text evidence="2">The sequence shown here is derived from an EMBL/GenBank/DDBJ whole genome shotgun (WGS) entry which is preliminary data.</text>
</comment>
<dbReference type="Proteomes" id="UP000199468">
    <property type="component" value="Unassembled WGS sequence"/>
</dbReference>
<keyword evidence="1" id="KW-0560">Oxidoreductase</keyword>
<evidence type="ECO:0000313" key="2">
    <source>
        <dbReference type="EMBL" id="SDF28103.1"/>
    </source>
</evidence>
<reference evidence="2 3" key="1">
    <citation type="submission" date="2016-10" db="EMBL/GenBank/DDBJ databases">
        <authorList>
            <person name="Varghese N."/>
            <person name="Submissions S."/>
        </authorList>
    </citation>
    <scope>NUCLEOTIDE SEQUENCE [LARGE SCALE GENOMIC DNA]</scope>
    <source>
        <strain evidence="2 3">DSM 26672</strain>
    </source>
</reference>
<dbReference type="RefSeq" id="WP_091855493.1">
    <property type="nucleotide sequence ID" value="NZ_FNBZ01000001.1"/>
</dbReference>
<dbReference type="EMBL" id="FNBZ01000001">
    <property type="protein sequence ID" value="SDF28103.1"/>
    <property type="molecule type" value="Genomic_DNA"/>
</dbReference>
<dbReference type="InterPro" id="IPR036010">
    <property type="entry name" value="2Fe-2S_ferredoxin-like_sf"/>
</dbReference>
<dbReference type="Pfam" id="PF13510">
    <property type="entry name" value="Fer2_4"/>
    <property type="match status" value="1"/>
</dbReference>
<name>A0ABY0ND42_9HYPH</name>
<sequence>MTSHFFWNGDPVAFQPGETIAAALLRAGLADLGQPSNVPGGRVFCGIGACQACVVAVMGAAPVEACLTPAREGLRLGSLPFVGAQHA</sequence>
<proteinExistence type="predicted"/>
<evidence type="ECO:0000313" key="3">
    <source>
        <dbReference type="Proteomes" id="UP000199468"/>
    </source>
</evidence>
<keyword evidence="3" id="KW-1185">Reference proteome</keyword>
<accession>A0ABY0ND42</accession>
<dbReference type="SUPFAM" id="SSF54292">
    <property type="entry name" value="2Fe-2S ferredoxin-like"/>
    <property type="match status" value="1"/>
</dbReference>
<dbReference type="Gene3D" id="3.10.20.440">
    <property type="entry name" value="2Fe-2S iron-sulphur cluster binding domain, sarcosine oxidase, alpha subunit, N-terminal domain"/>
    <property type="match status" value="1"/>
</dbReference>
<evidence type="ECO:0000256" key="1">
    <source>
        <dbReference type="ARBA" id="ARBA00023002"/>
    </source>
</evidence>
<gene>
    <name evidence="2" type="ORF">SAMN05421844_101241</name>
</gene>
<protein>
    <submittedName>
        <fullName evidence="2">2Fe-2S iron-sulfur cluster binding domain-containing protein</fullName>
    </submittedName>
</protein>